<evidence type="ECO:0000313" key="2">
    <source>
        <dbReference type="Proteomes" id="UP000823904"/>
    </source>
</evidence>
<protein>
    <submittedName>
        <fullName evidence="1">Aminoglycoside nucleotidyltransferase</fullName>
    </submittedName>
</protein>
<gene>
    <name evidence="1" type="ORF">H9754_02300</name>
</gene>
<dbReference type="Proteomes" id="UP000823904">
    <property type="component" value="Unassembled WGS sequence"/>
</dbReference>
<dbReference type="EMBL" id="DWWD01000013">
    <property type="protein sequence ID" value="HJC49408.1"/>
    <property type="molecule type" value="Genomic_DNA"/>
</dbReference>
<sequence>VSSEVACQLDYQYPLYDEKISNYVIRQKKKYGIEDDNK</sequence>
<evidence type="ECO:0000313" key="1">
    <source>
        <dbReference type="EMBL" id="HJC49408.1"/>
    </source>
</evidence>
<reference evidence="1" key="1">
    <citation type="journal article" date="2021" name="PeerJ">
        <title>Extensive microbial diversity within the chicken gut microbiome revealed by metagenomics and culture.</title>
        <authorList>
            <person name="Gilroy R."/>
            <person name="Ravi A."/>
            <person name="Getino M."/>
            <person name="Pursley I."/>
            <person name="Horton D.L."/>
            <person name="Alikhan N.F."/>
            <person name="Baker D."/>
            <person name="Gharbi K."/>
            <person name="Hall N."/>
            <person name="Watson M."/>
            <person name="Adriaenssens E.M."/>
            <person name="Foster-Nyarko E."/>
            <person name="Jarju S."/>
            <person name="Secka A."/>
            <person name="Antonio M."/>
            <person name="Oren A."/>
            <person name="Chaudhuri R.R."/>
            <person name="La Ragione R."/>
            <person name="Hildebrand F."/>
            <person name="Pallen M.J."/>
        </authorList>
    </citation>
    <scope>NUCLEOTIDE SEQUENCE</scope>
    <source>
        <strain evidence="1">ChiSjej3B21-8574</strain>
    </source>
</reference>
<proteinExistence type="predicted"/>
<comment type="caution">
    <text evidence="1">The sequence shown here is derived from an EMBL/GenBank/DDBJ whole genome shotgun (WGS) entry which is preliminary data.</text>
</comment>
<organism evidence="1 2">
    <name type="scientific">Candidatus Anaerostipes avistercoris</name>
    <dbReference type="NCBI Taxonomy" id="2838462"/>
    <lineage>
        <taxon>Bacteria</taxon>
        <taxon>Bacillati</taxon>
        <taxon>Bacillota</taxon>
        <taxon>Clostridia</taxon>
        <taxon>Lachnospirales</taxon>
        <taxon>Lachnospiraceae</taxon>
        <taxon>Anaerostipes</taxon>
    </lineage>
</organism>
<dbReference type="AlphaFoldDB" id="A0A9D2T719"/>
<feature type="non-terminal residue" evidence="1">
    <location>
        <position position="1"/>
    </location>
</feature>
<accession>A0A9D2T719</accession>
<reference evidence="1" key="2">
    <citation type="submission" date="2021-04" db="EMBL/GenBank/DDBJ databases">
        <authorList>
            <person name="Gilroy R."/>
        </authorList>
    </citation>
    <scope>NUCLEOTIDE SEQUENCE</scope>
    <source>
        <strain evidence="1">ChiSjej3B21-8574</strain>
    </source>
</reference>
<name>A0A9D2T719_9FIRM</name>